<feature type="region of interest" description="Disordered" evidence="5">
    <location>
        <begin position="1"/>
        <end position="24"/>
    </location>
</feature>
<dbReference type="PANTHER" id="PTHR14024:SF11">
    <property type="entry name" value="PERILIPIN-3"/>
    <property type="match status" value="1"/>
</dbReference>
<dbReference type="RefSeq" id="XP_019508897.1">
    <property type="nucleotide sequence ID" value="XM_019653352.1"/>
</dbReference>
<evidence type="ECO:0000256" key="4">
    <source>
        <dbReference type="PIRNR" id="PIRNR036881"/>
    </source>
</evidence>
<dbReference type="RefSeq" id="XP_019508896.1">
    <property type="nucleotide sequence ID" value="XM_019653351.1"/>
</dbReference>
<sequence length="349" mass="38194">MSTVETEAPASTPVSAEEPVQQPSVVDRVANMPLVNSTCNMVSAAYTSTKENHPHVKTICDVAEKGVKTLTAAAVSGAQPILSKLEPQIATASEYAHKGLDKLEENLPILQQQTEKVLADTKELVSSKVSGAREAVSSAKDTVTTRVTGAVDVTRGAMQSGMDMTKSMVTSGVQSVMGSRVGQMVLSGVDTVLGKSEEWMDNHLPMTDSELAHLATSLEGFDIASVQQQRQEQSYFVRLGSLSDRLRQRAYEHSLGKLQHTRQKAQEALMQLAQALSLMETVKQGVDQKLLEGQEKLHQMWLNWNQKQLQSTEGNPAKPEFDWSTSWFRAQRVSIPNFMLGGTSYGRVF</sequence>
<dbReference type="GO" id="GO:0005811">
    <property type="term" value="C:lipid droplet"/>
    <property type="evidence" value="ECO:0007669"/>
    <property type="project" value="UniProtKB-SubCell"/>
</dbReference>
<dbReference type="OrthoDB" id="376826at2759"/>
<dbReference type="GeneID" id="109388571"/>
<evidence type="ECO:0000256" key="1">
    <source>
        <dbReference type="ARBA" id="ARBA00004502"/>
    </source>
</evidence>
<evidence type="ECO:0000256" key="5">
    <source>
        <dbReference type="SAM" id="MobiDB-lite"/>
    </source>
</evidence>
<evidence type="ECO:0000313" key="8">
    <source>
        <dbReference type="RefSeq" id="XP_019508897.1"/>
    </source>
</evidence>
<evidence type="ECO:0000313" key="6">
    <source>
        <dbReference type="Proteomes" id="UP000694851"/>
    </source>
</evidence>
<dbReference type="Gene3D" id="1.20.120.340">
    <property type="entry name" value="Flagellar protein FliS"/>
    <property type="match status" value="1"/>
</dbReference>
<dbReference type="GO" id="GO:0019915">
    <property type="term" value="P:lipid storage"/>
    <property type="evidence" value="ECO:0007669"/>
    <property type="project" value="TreeGrafter"/>
</dbReference>
<dbReference type="GO" id="GO:0005829">
    <property type="term" value="C:cytosol"/>
    <property type="evidence" value="ECO:0007669"/>
    <property type="project" value="TreeGrafter"/>
</dbReference>
<dbReference type="SUPFAM" id="SSF109775">
    <property type="entry name" value="Mannose-6-phosphate receptor binding protein 1 (Tip47), C-terminal domain"/>
    <property type="match status" value="1"/>
</dbReference>
<evidence type="ECO:0000256" key="3">
    <source>
        <dbReference type="ARBA" id="ARBA00022677"/>
    </source>
</evidence>
<accession>A0A8B7S6E9</accession>
<dbReference type="AlphaFoldDB" id="A0A8B7S6E9"/>
<gene>
    <name evidence="7 8" type="primary">PLIN3</name>
</gene>
<comment type="subcellular location">
    <subcellularLocation>
        <location evidence="1">Lipid droplet</location>
    </subcellularLocation>
</comment>
<comment type="similarity">
    <text evidence="2 4">Belongs to the perilipin family.</text>
</comment>
<dbReference type="Pfam" id="PF03036">
    <property type="entry name" value="Perilipin"/>
    <property type="match status" value="1"/>
</dbReference>
<reference evidence="7 8" key="1">
    <citation type="submission" date="2025-04" db="UniProtKB">
        <authorList>
            <consortium name="RefSeq"/>
        </authorList>
    </citation>
    <scope>IDENTIFICATION</scope>
    <source>
        <tissue evidence="7 8">Muscle</tissue>
    </source>
</reference>
<protein>
    <recommendedName>
        <fullName evidence="4">Perilipin</fullName>
    </recommendedName>
</protein>
<name>A0A8B7S6E9_HIPAR</name>
<dbReference type="Gene3D" id="3.30.720.170">
    <property type="entry name" value="Perilipin, alpha-beta domain"/>
    <property type="match status" value="1"/>
</dbReference>
<evidence type="ECO:0000256" key="2">
    <source>
        <dbReference type="ARBA" id="ARBA00006311"/>
    </source>
</evidence>
<proteinExistence type="inferred from homology"/>
<dbReference type="CTD" id="10226"/>
<keyword evidence="6" id="KW-1185">Reference proteome</keyword>
<dbReference type="GO" id="GO:0010890">
    <property type="term" value="P:positive regulation of triglyceride storage"/>
    <property type="evidence" value="ECO:0007669"/>
    <property type="project" value="TreeGrafter"/>
</dbReference>
<organism evidence="6 7">
    <name type="scientific">Hipposideros armiger</name>
    <name type="common">Great Himalayan leaf-nosed bat</name>
    <dbReference type="NCBI Taxonomy" id="186990"/>
    <lineage>
        <taxon>Eukaryota</taxon>
        <taxon>Metazoa</taxon>
        <taxon>Chordata</taxon>
        <taxon>Craniata</taxon>
        <taxon>Vertebrata</taxon>
        <taxon>Euteleostomi</taxon>
        <taxon>Mammalia</taxon>
        <taxon>Eutheria</taxon>
        <taxon>Laurasiatheria</taxon>
        <taxon>Chiroptera</taxon>
        <taxon>Yinpterochiroptera</taxon>
        <taxon>Rhinolophoidea</taxon>
        <taxon>Hipposideridae</taxon>
        <taxon>Hipposideros</taxon>
    </lineage>
</organism>
<dbReference type="PIRSF" id="PIRSF036881">
    <property type="entry name" value="PAT"/>
    <property type="match status" value="1"/>
</dbReference>
<dbReference type="InterPro" id="IPR004279">
    <property type="entry name" value="Perilipin"/>
</dbReference>
<keyword evidence="3" id="KW-0551">Lipid droplet</keyword>
<dbReference type="Proteomes" id="UP000694851">
    <property type="component" value="Unplaced"/>
</dbReference>
<dbReference type="PANTHER" id="PTHR14024">
    <property type="entry name" value="PERILIPIN"/>
    <property type="match status" value="1"/>
</dbReference>
<evidence type="ECO:0000313" key="7">
    <source>
        <dbReference type="RefSeq" id="XP_019508896.1"/>
    </source>
</evidence>